<dbReference type="PANTHER" id="PTHR10612">
    <property type="entry name" value="APOLIPOPROTEIN D"/>
    <property type="match status" value="1"/>
</dbReference>
<evidence type="ECO:0000256" key="2">
    <source>
        <dbReference type="SAM" id="SignalP"/>
    </source>
</evidence>
<sequence length="321" mass="34025" precursor="true">MIMKRWHFSLVTCVAGACLALGVGAGTAAADTAASGEGASSSQAAERGPASTTREAPARPQRSVRKSSDAAERTPLFRPRAERRESEKPDAKPERKSATTQKPLWRWKTRTTATSEATDEATPVRATASTRDRRPGPVATAMLSALSTLSGAARPAAAPQPPVTVPSVDVDRYQGTWYELGSVKQFFSLGLVNTKAEYSLNPDGSIKVVNSGNYFFNRGPASRITGAALPVDDTNAKLNVAFFGRQPSATPPGNYWIVDLGSDYDYAIVTDPTGRSGFILSRTPGVTNEQYRALVAQAKAGGVRGWITPTRQPGARSAAPA</sequence>
<organism evidence="4 5">
    <name type="scientific">Mycolicibacterium chubuense</name>
    <name type="common">Mycobacterium chubuense</name>
    <dbReference type="NCBI Taxonomy" id="1800"/>
    <lineage>
        <taxon>Bacteria</taxon>
        <taxon>Bacillati</taxon>
        <taxon>Actinomycetota</taxon>
        <taxon>Actinomycetes</taxon>
        <taxon>Mycobacteriales</taxon>
        <taxon>Mycobacteriaceae</taxon>
        <taxon>Mycolicibacterium</taxon>
    </lineage>
</organism>
<accession>A0A0J6VEY6</accession>
<dbReference type="PROSITE" id="PS00213">
    <property type="entry name" value="LIPOCALIN"/>
    <property type="match status" value="1"/>
</dbReference>
<protein>
    <submittedName>
        <fullName evidence="4">Outer membrane lipoprotein Blc</fullName>
    </submittedName>
</protein>
<gene>
    <name evidence="4" type="primary">blc_1</name>
    <name evidence="4" type="ORF">MCHUDSM44219_05536</name>
</gene>
<dbReference type="PATRIC" id="fig|1800.3.peg.5576"/>
<dbReference type="Pfam" id="PF08212">
    <property type="entry name" value="Lipocalin_2"/>
    <property type="match status" value="1"/>
</dbReference>
<comment type="caution">
    <text evidence="4">The sequence shown here is derived from an EMBL/GenBank/DDBJ whole genome shotgun (WGS) entry which is preliminary data.</text>
</comment>
<dbReference type="OrthoDB" id="4568724at2"/>
<dbReference type="InterPro" id="IPR047202">
    <property type="entry name" value="Lipocalin_Blc-like_dom"/>
</dbReference>
<feature type="region of interest" description="Disordered" evidence="1">
    <location>
        <begin position="34"/>
        <end position="135"/>
    </location>
</feature>
<keyword evidence="2" id="KW-0732">Signal</keyword>
<dbReference type="PRINTS" id="PR01171">
    <property type="entry name" value="BCTLIPOCALIN"/>
</dbReference>
<dbReference type="InterPro" id="IPR022272">
    <property type="entry name" value="Lipocalin_CS"/>
</dbReference>
<evidence type="ECO:0000259" key="3">
    <source>
        <dbReference type="Pfam" id="PF08212"/>
    </source>
</evidence>
<dbReference type="InterPro" id="IPR000566">
    <property type="entry name" value="Lipocln_cytosolic_FA-bd_dom"/>
</dbReference>
<dbReference type="RefSeq" id="WP_053081406.1">
    <property type="nucleotide sequence ID" value="NZ_JYNX01000090.1"/>
</dbReference>
<dbReference type="InterPro" id="IPR002446">
    <property type="entry name" value="Lipocalin_bac"/>
</dbReference>
<feature type="domain" description="Lipocalin/cytosolic fatty-acid binding" evidence="3">
    <location>
        <begin position="168"/>
        <end position="302"/>
    </location>
</feature>
<evidence type="ECO:0000256" key="1">
    <source>
        <dbReference type="SAM" id="MobiDB-lite"/>
    </source>
</evidence>
<proteinExistence type="predicted"/>
<dbReference type="CDD" id="cd19438">
    <property type="entry name" value="lipocalin_Blc-like"/>
    <property type="match status" value="1"/>
</dbReference>
<dbReference type="EMBL" id="JYNX01000090">
    <property type="protein sequence ID" value="KMO68819.1"/>
    <property type="molecule type" value="Genomic_DNA"/>
</dbReference>
<dbReference type="PROSITE" id="PS51257">
    <property type="entry name" value="PROKAR_LIPOPROTEIN"/>
    <property type="match status" value="1"/>
</dbReference>
<dbReference type="AlphaFoldDB" id="A0A0J6VEY6"/>
<keyword evidence="4" id="KW-0449">Lipoprotein</keyword>
<dbReference type="InterPro" id="IPR012674">
    <property type="entry name" value="Calycin"/>
</dbReference>
<dbReference type="Gene3D" id="2.40.128.20">
    <property type="match status" value="1"/>
</dbReference>
<name>A0A0J6VEY6_MYCCU</name>
<reference evidence="4 5" key="1">
    <citation type="journal article" date="2015" name="Genome Biol. Evol.">
        <title>Characterization of Three Mycobacterium spp. with Potential Use in Bioremediation by Genome Sequencing and Comparative Genomics.</title>
        <authorList>
            <person name="Das S."/>
            <person name="Pettersson B.M."/>
            <person name="Behra P.R."/>
            <person name="Ramesh M."/>
            <person name="Dasgupta S."/>
            <person name="Bhattacharya A."/>
            <person name="Kirsebom L.A."/>
        </authorList>
    </citation>
    <scope>NUCLEOTIDE SEQUENCE [LARGE SCALE GENOMIC DNA]</scope>
    <source>
        <strain evidence="4 5">DSM 44219</strain>
    </source>
</reference>
<dbReference type="Proteomes" id="UP000036176">
    <property type="component" value="Unassembled WGS sequence"/>
</dbReference>
<dbReference type="SUPFAM" id="SSF50814">
    <property type="entry name" value="Lipocalins"/>
    <property type="match status" value="1"/>
</dbReference>
<feature type="compositionally biased region" description="Basic and acidic residues" evidence="1">
    <location>
        <begin position="79"/>
        <end position="97"/>
    </location>
</feature>
<evidence type="ECO:0000313" key="5">
    <source>
        <dbReference type="Proteomes" id="UP000036176"/>
    </source>
</evidence>
<evidence type="ECO:0000313" key="4">
    <source>
        <dbReference type="EMBL" id="KMO68819.1"/>
    </source>
</evidence>
<dbReference type="PANTHER" id="PTHR10612:SF34">
    <property type="entry name" value="APOLIPOPROTEIN D"/>
    <property type="match status" value="1"/>
</dbReference>
<feature type="chain" id="PRO_5005282926" evidence="2">
    <location>
        <begin position="31"/>
        <end position="321"/>
    </location>
</feature>
<keyword evidence="5" id="KW-1185">Reference proteome</keyword>
<feature type="signal peptide" evidence="2">
    <location>
        <begin position="1"/>
        <end position="30"/>
    </location>
</feature>
<feature type="compositionally biased region" description="Low complexity" evidence="1">
    <location>
        <begin position="34"/>
        <end position="46"/>
    </location>
</feature>
<dbReference type="GO" id="GO:0006950">
    <property type="term" value="P:response to stress"/>
    <property type="evidence" value="ECO:0007669"/>
    <property type="project" value="UniProtKB-ARBA"/>
</dbReference>